<protein>
    <submittedName>
        <fullName evidence="2">Molybdate transporter 1-like</fullName>
    </submittedName>
</protein>
<gene>
    <name evidence="2" type="ORF">Fot_35627</name>
</gene>
<comment type="caution">
    <text evidence="2">The sequence shown here is derived from an EMBL/GenBank/DDBJ whole genome shotgun (WGS) entry which is preliminary data.</text>
</comment>
<dbReference type="InterPro" id="IPR031563">
    <property type="entry name" value="MOT1/MOT2"/>
</dbReference>
<feature type="compositionally biased region" description="Acidic residues" evidence="1">
    <location>
        <begin position="193"/>
        <end position="232"/>
    </location>
</feature>
<dbReference type="PANTHER" id="PTHR31970">
    <property type="match status" value="1"/>
</dbReference>
<proteinExistence type="predicted"/>
<dbReference type="PANTHER" id="PTHR31970:SF0">
    <property type="entry name" value="MOLYBDATE TRANSPORTER 1"/>
    <property type="match status" value="1"/>
</dbReference>
<evidence type="ECO:0000256" key="1">
    <source>
        <dbReference type="SAM" id="MobiDB-lite"/>
    </source>
</evidence>
<accession>A0ABD1SNG9</accession>
<dbReference type="Proteomes" id="UP001604277">
    <property type="component" value="Unassembled WGS sequence"/>
</dbReference>
<keyword evidence="3" id="KW-1185">Reference proteome</keyword>
<name>A0ABD1SNG9_9LAMI</name>
<organism evidence="2 3">
    <name type="scientific">Forsythia ovata</name>
    <dbReference type="NCBI Taxonomy" id="205694"/>
    <lineage>
        <taxon>Eukaryota</taxon>
        <taxon>Viridiplantae</taxon>
        <taxon>Streptophyta</taxon>
        <taxon>Embryophyta</taxon>
        <taxon>Tracheophyta</taxon>
        <taxon>Spermatophyta</taxon>
        <taxon>Magnoliopsida</taxon>
        <taxon>eudicotyledons</taxon>
        <taxon>Gunneridae</taxon>
        <taxon>Pentapetalae</taxon>
        <taxon>asterids</taxon>
        <taxon>lamiids</taxon>
        <taxon>Lamiales</taxon>
        <taxon>Oleaceae</taxon>
        <taxon>Forsythieae</taxon>
        <taxon>Forsythia</taxon>
    </lineage>
</organism>
<dbReference type="EMBL" id="JBFOLJ010000010">
    <property type="protein sequence ID" value="KAL2501779.1"/>
    <property type="molecule type" value="Genomic_DNA"/>
</dbReference>
<sequence>MSKDTITFYEANFGRTVGDDSSEVCLRRSGQRSDVEQFDHQRSNVQWNMLMGYTEKMHTIRRAENSTNCMTIRVIWIMQHYTRFFKALDEEEKLETLARFWSILTHAGQTGYERNEGFVKNFGVAKLVLGLVKDFGVAKLVLGLVLGSSLVKILDQFSVGILGVLLLFAEIKLAMCSRDMNSKKDGDEYNFINDEDEDNEDDDDNDEGDDEGEVEASDTETDYDSVEYDDDADRSNDSDYE</sequence>
<evidence type="ECO:0000313" key="3">
    <source>
        <dbReference type="Proteomes" id="UP001604277"/>
    </source>
</evidence>
<reference evidence="3" key="1">
    <citation type="submission" date="2024-07" db="EMBL/GenBank/DDBJ databases">
        <title>Two chromosome-level genome assemblies of Korean endemic species Abeliophyllum distichum and Forsythia ovata (Oleaceae).</title>
        <authorList>
            <person name="Jang H."/>
        </authorList>
    </citation>
    <scope>NUCLEOTIDE SEQUENCE [LARGE SCALE GENOMIC DNA]</scope>
</reference>
<feature type="region of interest" description="Disordered" evidence="1">
    <location>
        <begin position="186"/>
        <end position="241"/>
    </location>
</feature>
<dbReference type="AlphaFoldDB" id="A0ABD1SNG9"/>
<evidence type="ECO:0000313" key="2">
    <source>
        <dbReference type="EMBL" id="KAL2501779.1"/>
    </source>
</evidence>